<evidence type="ECO:0000313" key="3">
    <source>
        <dbReference type="EMBL" id="KRZ37521.1"/>
    </source>
</evidence>
<gene>
    <name evidence="1" type="ORF">T4A_4063</name>
    <name evidence="2" type="ORF">T4B_13327</name>
    <name evidence="3" type="ORF">T4C_11471</name>
</gene>
<organism evidence="3 6">
    <name type="scientific">Trichinella pseudospiralis</name>
    <name type="common">Parasitic roundworm</name>
    <dbReference type="NCBI Taxonomy" id="6337"/>
    <lineage>
        <taxon>Eukaryota</taxon>
        <taxon>Metazoa</taxon>
        <taxon>Ecdysozoa</taxon>
        <taxon>Nematoda</taxon>
        <taxon>Enoplea</taxon>
        <taxon>Dorylaimia</taxon>
        <taxon>Trichinellida</taxon>
        <taxon>Trichinellidae</taxon>
        <taxon>Trichinella</taxon>
    </lineage>
</organism>
<dbReference type="EMBL" id="JYDS01000162">
    <property type="protein sequence ID" value="KRZ22836.1"/>
    <property type="molecule type" value="Genomic_DNA"/>
</dbReference>
<dbReference type="Proteomes" id="UP000054632">
    <property type="component" value="Unassembled WGS sequence"/>
</dbReference>
<dbReference type="Proteomes" id="UP000054826">
    <property type="component" value="Unassembled WGS sequence"/>
</dbReference>
<evidence type="ECO:0000313" key="2">
    <source>
        <dbReference type="EMBL" id="KRZ22836.1"/>
    </source>
</evidence>
<proteinExistence type="predicted"/>
<accession>A0A0V1JRE8</accession>
<name>A0A0V1JRE8_TRIPS</name>
<evidence type="ECO:0000313" key="5">
    <source>
        <dbReference type="Proteomes" id="UP000054805"/>
    </source>
</evidence>
<evidence type="ECO:0000313" key="1">
    <source>
        <dbReference type="EMBL" id="KRY73817.1"/>
    </source>
</evidence>
<comment type="caution">
    <text evidence="3">The sequence shown here is derived from an EMBL/GenBank/DDBJ whole genome shotgun (WGS) entry which is preliminary data.</text>
</comment>
<keyword evidence="5" id="KW-1185">Reference proteome</keyword>
<feature type="non-terminal residue" evidence="3">
    <location>
        <position position="1"/>
    </location>
</feature>
<dbReference type="AlphaFoldDB" id="A0A0V1JRE8"/>
<feature type="non-terminal residue" evidence="3">
    <location>
        <position position="215"/>
    </location>
</feature>
<dbReference type="Proteomes" id="UP000054805">
    <property type="component" value="Unassembled WGS sequence"/>
</dbReference>
<protein>
    <submittedName>
        <fullName evidence="3">Uncharacterized protein</fullName>
    </submittedName>
</protein>
<sequence>LSCFAMLYQRIAVYFLLSVFEARSVVQENVFLPMHPVLLMPFPDVFSIPKQAELKHMKDLKEFKEFLFLPKITAGKNVNQEKHSHALNSLVDLKSIRKAIDVSKLTAICKTVTKIGKFKRMAETTANLTDDPDYSQSASDLISRQKVIEMICNMFEQLQSSDDLLQALMDAFIPEPKNSLQQSDLLGNLMDHLVSAEFVSYVLDGFGKSRNRTVS</sequence>
<reference evidence="4 5" key="1">
    <citation type="submission" date="2015-01" db="EMBL/GenBank/DDBJ databases">
        <title>Evolution of Trichinella species and genotypes.</title>
        <authorList>
            <person name="Korhonen P.K."/>
            <person name="Edoardo P."/>
            <person name="Giuseppe L.R."/>
            <person name="Gasser R.B."/>
        </authorList>
    </citation>
    <scope>NUCLEOTIDE SEQUENCE [LARGE SCALE GENOMIC DNA]</scope>
    <source>
        <strain evidence="1">ISS13</strain>
        <strain evidence="3">ISS176</strain>
        <strain evidence="2">ISS588</strain>
    </source>
</reference>
<evidence type="ECO:0000313" key="4">
    <source>
        <dbReference type="Proteomes" id="UP000054632"/>
    </source>
</evidence>
<evidence type="ECO:0000313" key="6">
    <source>
        <dbReference type="Proteomes" id="UP000054826"/>
    </source>
</evidence>
<dbReference type="EMBL" id="JYDR01000031">
    <property type="protein sequence ID" value="KRY73817.1"/>
    <property type="molecule type" value="Genomic_DNA"/>
</dbReference>
<dbReference type="EMBL" id="JYDV01000057">
    <property type="protein sequence ID" value="KRZ37521.1"/>
    <property type="molecule type" value="Genomic_DNA"/>
</dbReference>